<protein>
    <recommendedName>
        <fullName evidence="3">HMG box domain-containing protein</fullName>
    </recommendedName>
</protein>
<feature type="compositionally biased region" description="Low complexity" evidence="2">
    <location>
        <begin position="119"/>
        <end position="136"/>
    </location>
</feature>
<dbReference type="OrthoDB" id="6247875at2759"/>
<keyword evidence="5" id="KW-1185">Reference proteome</keyword>
<dbReference type="SMART" id="SM00398">
    <property type="entry name" value="HMG"/>
    <property type="match status" value="1"/>
</dbReference>
<evidence type="ECO:0000313" key="4">
    <source>
        <dbReference type="EMBL" id="TFK27941.1"/>
    </source>
</evidence>
<dbReference type="AlphaFoldDB" id="A0A5C3LHD9"/>
<feature type="compositionally biased region" description="Polar residues" evidence="2">
    <location>
        <begin position="193"/>
        <end position="203"/>
    </location>
</feature>
<reference evidence="4 5" key="1">
    <citation type="journal article" date="2019" name="Nat. Ecol. Evol.">
        <title>Megaphylogeny resolves global patterns of mushroom evolution.</title>
        <authorList>
            <person name="Varga T."/>
            <person name="Krizsan K."/>
            <person name="Foldi C."/>
            <person name="Dima B."/>
            <person name="Sanchez-Garcia M."/>
            <person name="Sanchez-Ramirez S."/>
            <person name="Szollosi G.J."/>
            <person name="Szarkandi J.G."/>
            <person name="Papp V."/>
            <person name="Albert L."/>
            <person name="Andreopoulos W."/>
            <person name="Angelini C."/>
            <person name="Antonin V."/>
            <person name="Barry K.W."/>
            <person name="Bougher N.L."/>
            <person name="Buchanan P."/>
            <person name="Buyck B."/>
            <person name="Bense V."/>
            <person name="Catcheside P."/>
            <person name="Chovatia M."/>
            <person name="Cooper J."/>
            <person name="Damon W."/>
            <person name="Desjardin D."/>
            <person name="Finy P."/>
            <person name="Geml J."/>
            <person name="Haridas S."/>
            <person name="Hughes K."/>
            <person name="Justo A."/>
            <person name="Karasinski D."/>
            <person name="Kautmanova I."/>
            <person name="Kiss B."/>
            <person name="Kocsube S."/>
            <person name="Kotiranta H."/>
            <person name="LaButti K.M."/>
            <person name="Lechner B.E."/>
            <person name="Liimatainen K."/>
            <person name="Lipzen A."/>
            <person name="Lukacs Z."/>
            <person name="Mihaltcheva S."/>
            <person name="Morgado L.N."/>
            <person name="Niskanen T."/>
            <person name="Noordeloos M.E."/>
            <person name="Ohm R.A."/>
            <person name="Ortiz-Santana B."/>
            <person name="Ovrebo C."/>
            <person name="Racz N."/>
            <person name="Riley R."/>
            <person name="Savchenko A."/>
            <person name="Shiryaev A."/>
            <person name="Soop K."/>
            <person name="Spirin V."/>
            <person name="Szebenyi C."/>
            <person name="Tomsovsky M."/>
            <person name="Tulloss R.E."/>
            <person name="Uehling J."/>
            <person name="Grigoriev I.V."/>
            <person name="Vagvolgyi C."/>
            <person name="Papp T."/>
            <person name="Martin F.M."/>
            <person name="Miettinen O."/>
            <person name="Hibbett D.S."/>
            <person name="Nagy L.G."/>
        </authorList>
    </citation>
    <scope>NUCLEOTIDE SEQUENCE [LARGE SCALE GENOMIC DNA]</scope>
    <source>
        <strain evidence="4 5">CBS 121175</strain>
    </source>
</reference>
<dbReference type="GO" id="GO:0005634">
    <property type="term" value="C:nucleus"/>
    <property type="evidence" value="ECO:0007669"/>
    <property type="project" value="UniProtKB-UniRule"/>
</dbReference>
<accession>A0A5C3LHD9</accession>
<dbReference type="PROSITE" id="PS50118">
    <property type="entry name" value="HMG_BOX_2"/>
    <property type="match status" value="1"/>
</dbReference>
<dbReference type="InterPro" id="IPR036910">
    <property type="entry name" value="HMG_box_dom_sf"/>
</dbReference>
<dbReference type="EMBL" id="ML210160">
    <property type="protein sequence ID" value="TFK27941.1"/>
    <property type="molecule type" value="Genomic_DNA"/>
</dbReference>
<gene>
    <name evidence="4" type="ORF">FA15DRAFT_753932</name>
</gene>
<dbReference type="SUPFAM" id="SSF47095">
    <property type="entry name" value="HMG-box"/>
    <property type="match status" value="1"/>
</dbReference>
<keyword evidence="1" id="KW-0539">Nucleus</keyword>
<dbReference type="GO" id="GO:0003677">
    <property type="term" value="F:DNA binding"/>
    <property type="evidence" value="ECO:0007669"/>
    <property type="project" value="UniProtKB-UniRule"/>
</dbReference>
<organism evidence="4 5">
    <name type="scientific">Coprinopsis marcescibilis</name>
    <name type="common">Agaric fungus</name>
    <name type="synonym">Psathyrella marcescibilis</name>
    <dbReference type="NCBI Taxonomy" id="230819"/>
    <lineage>
        <taxon>Eukaryota</taxon>
        <taxon>Fungi</taxon>
        <taxon>Dikarya</taxon>
        <taxon>Basidiomycota</taxon>
        <taxon>Agaricomycotina</taxon>
        <taxon>Agaricomycetes</taxon>
        <taxon>Agaricomycetidae</taxon>
        <taxon>Agaricales</taxon>
        <taxon>Agaricineae</taxon>
        <taxon>Psathyrellaceae</taxon>
        <taxon>Coprinopsis</taxon>
    </lineage>
</organism>
<feature type="compositionally biased region" description="Basic residues" evidence="2">
    <location>
        <begin position="164"/>
        <end position="175"/>
    </location>
</feature>
<proteinExistence type="predicted"/>
<evidence type="ECO:0000256" key="1">
    <source>
        <dbReference type="PROSITE-ProRule" id="PRU00267"/>
    </source>
</evidence>
<dbReference type="InterPro" id="IPR009071">
    <property type="entry name" value="HMG_box_dom"/>
</dbReference>
<evidence type="ECO:0000256" key="2">
    <source>
        <dbReference type="SAM" id="MobiDB-lite"/>
    </source>
</evidence>
<evidence type="ECO:0000313" key="5">
    <source>
        <dbReference type="Proteomes" id="UP000307440"/>
    </source>
</evidence>
<sequence>MAEQVKIPRPSNSWILYRQEKQPLWTKNPKLIPENVPQDLKHDCLKGPPKGRFSAWGRLIGWCWENCSDIEKAKYKAKADFLNEEHARLHPSYSFKQILKNTANRKKAAKQKQKEANEQSETAAAPSPGPGAQQAATNLKLNNGGGRKPKRKRNQTEEQEAMPRKKQRARQKKKGTNNGPQNETLAQPPVAQPSGSNTDTPASVSADKSELGEPVTPPDSLAEELTATPTDSDVQEPFVLSTVREQNTPALSYASSEDIEGHCEDLEDIPQAAYDYESGRMLPAKPWFDEDWNQAHGAYPAVIDDNLYDTNAFLDLLESL</sequence>
<feature type="compositionally biased region" description="Polar residues" evidence="2">
    <location>
        <begin position="176"/>
        <end position="185"/>
    </location>
</feature>
<dbReference type="Gene3D" id="1.10.30.10">
    <property type="entry name" value="High mobility group box domain"/>
    <property type="match status" value="1"/>
</dbReference>
<keyword evidence="1" id="KW-0238">DNA-binding</keyword>
<feature type="region of interest" description="Disordered" evidence="2">
    <location>
        <begin position="103"/>
        <end position="237"/>
    </location>
</feature>
<feature type="DNA-binding region" description="HMG box" evidence="1">
    <location>
        <begin position="7"/>
        <end position="94"/>
    </location>
</feature>
<name>A0A5C3LHD9_COPMA</name>
<evidence type="ECO:0000259" key="3">
    <source>
        <dbReference type="PROSITE" id="PS50118"/>
    </source>
</evidence>
<feature type="domain" description="HMG box" evidence="3">
    <location>
        <begin position="7"/>
        <end position="94"/>
    </location>
</feature>
<dbReference type="Proteomes" id="UP000307440">
    <property type="component" value="Unassembled WGS sequence"/>
</dbReference>